<sequence>MTVQDNHAARPLGVERFNTPFYRLLRTLGLFGPSRKVNRWLYRVRTQRRALAGQGLVPEQKLTASFVDAIQRLRDLNGSENIGDYLEFGVCYGSSMACMHDALVKTDTKGVRQFGFDSFEGLPPETDFQDNNIWSSGQLASSIEFAHKLLTRRGVDWKKTFLIKGWFKDTMTPELVEKHQMRHAGVIMVDCDIYTSARDSLAFVEPMIGDYAVMLFDDWHAGGLAEQNLGEKRAFDEFLRRNPDIETEELPAYNENSAIFVLKRKKPAPAV</sequence>
<evidence type="ECO:0000313" key="2">
    <source>
        <dbReference type="Proteomes" id="UP000321523"/>
    </source>
</evidence>
<accession>A0A512DKX9</accession>
<evidence type="ECO:0000313" key="1">
    <source>
        <dbReference type="EMBL" id="GEO37127.1"/>
    </source>
</evidence>
<dbReference type="InterPro" id="IPR008884">
    <property type="entry name" value="TylF_MeTrfase"/>
</dbReference>
<reference evidence="1 2" key="1">
    <citation type="submission" date="2019-07" db="EMBL/GenBank/DDBJ databases">
        <title>Whole genome shotgun sequence of Skermanella aerolata NBRC 106429.</title>
        <authorList>
            <person name="Hosoyama A."/>
            <person name="Uohara A."/>
            <person name="Ohji S."/>
            <person name="Ichikawa N."/>
        </authorList>
    </citation>
    <scope>NUCLEOTIDE SEQUENCE [LARGE SCALE GENOMIC DNA]</scope>
    <source>
        <strain evidence="1 2">NBRC 106429</strain>
    </source>
</reference>
<proteinExistence type="predicted"/>
<protein>
    <recommendedName>
        <fullName evidence="3">Methyltransferase</fullName>
    </recommendedName>
</protein>
<name>A0A512DKX9_9PROT</name>
<organism evidence="1 2">
    <name type="scientific">Skermanella aerolata</name>
    <dbReference type="NCBI Taxonomy" id="393310"/>
    <lineage>
        <taxon>Bacteria</taxon>
        <taxon>Pseudomonadati</taxon>
        <taxon>Pseudomonadota</taxon>
        <taxon>Alphaproteobacteria</taxon>
        <taxon>Rhodospirillales</taxon>
        <taxon>Azospirillaceae</taxon>
        <taxon>Skermanella</taxon>
    </lineage>
</organism>
<dbReference type="RefSeq" id="WP_044433915.1">
    <property type="nucleotide sequence ID" value="NZ_BJYZ01000004.1"/>
</dbReference>
<dbReference type="PANTHER" id="PTHR40036:SF1">
    <property type="entry name" value="MACROCIN O-METHYLTRANSFERASE"/>
    <property type="match status" value="1"/>
</dbReference>
<dbReference type="PANTHER" id="PTHR40036">
    <property type="entry name" value="MACROCIN O-METHYLTRANSFERASE"/>
    <property type="match status" value="1"/>
</dbReference>
<evidence type="ECO:0008006" key="3">
    <source>
        <dbReference type="Google" id="ProtNLM"/>
    </source>
</evidence>
<dbReference type="Gene3D" id="3.40.50.150">
    <property type="entry name" value="Vaccinia Virus protein VP39"/>
    <property type="match status" value="1"/>
</dbReference>
<dbReference type="Proteomes" id="UP000321523">
    <property type="component" value="Unassembled WGS sequence"/>
</dbReference>
<dbReference type="InterPro" id="IPR029063">
    <property type="entry name" value="SAM-dependent_MTases_sf"/>
</dbReference>
<dbReference type="EMBL" id="BJYZ01000004">
    <property type="protein sequence ID" value="GEO37127.1"/>
    <property type="molecule type" value="Genomic_DNA"/>
</dbReference>
<dbReference type="SUPFAM" id="SSF53335">
    <property type="entry name" value="S-adenosyl-L-methionine-dependent methyltransferases"/>
    <property type="match status" value="1"/>
</dbReference>
<gene>
    <name evidence="1" type="ORF">SAE02_12750</name>
</gene>
<dbReference type="Pfam" id="PF05711">
    <property type="entry name" value="TylF"/>
    <property type="match status" value="1"/>
</dbReference>
<comment type="caution">
    <text evidence="1">The sequence shown here is derived from an EMBL/GenBank/DDBJ whole genome shotgun (WGS) entry which is preliminary data.</text>
</comment>
<dbReference type="AlphaFoldDB" id="A0A512DKX9"/>
<keyword evidence="2" id="KW-1185">Reference proteome</keyword>